<feature type="non-terminal residue" evidence="1">
    <location>
        <position position="1"/>
    </location>
</feature>
<dbReference type="AlphaFoldDB" id="A0A067FV70"/>
<feature type="non-terminal residue" evidence="1">
    <location>
        <position position="33"/>
    </location>
</feature>
<evidence type="ECO:0000313" key="1">
    <source>
        <dbReference type="EMBL" id="KDO71279.1"/>
    </source>
</evidence>
<evidence type="ECO:0000313" key="2">
    <source>
        <dbReference type="Proteomes" id="UP000027120"/>
    </source>
</evidence>
<dbReference type="Proteomes" id="UP000027120">
    <property type="component" value="Unassembled WGS sequence"/>
</dbReference>
<name>A0A067FV70_CITSI</name>
<proteinExistence type="predicted"/>
<keyword evidence="2" id="KW-1185">Reference proteome</keyword>
<dbReference type="EMBL" id="KK784889">
    <property type="protein sequence ID" value="KDO71279.1"/>
    <property type="molecule type" value="Genomic_DNA"/>
</dbReference>
<sequence length="33" mass="3814">KAWSFISDGFFSITGLKWDKEQLENKYSCNTLG</sequence>
<reference evidence="1 2" key="1">
    <citation type="submission" date="2014-04" db="EMBL/GenBank/DDBJ databases">
        <authorList>
            <consortium name="International Citrus Genome Consortium"/>
            <person name="Gmitter F."/>
            <person name="Chen C."/>
            <person name="Farmerie W."/>
            <person name="Harkins T."/>
            <person name="Desany B."/>
            <person name="Mohiuddin M."/>
            <person name="Kodira C."/>
            <person name="Borodovsky M."/>
            <person name="Lomsadze A."/>
            <person name="Burns P."/>
            <person name="Jenkins J."/>
            <person name="Prochnik S."/>
            <person name="Shu S."/>
            <person name="Chapman J."/>
            <person name="Pitluck S."/>
            <person name="Schmutz J."/>
            <person name="Rokhsar D."/>
        </authorList>
    </citation>
    <scope>NUCLEOTIDE SEQUENCE</scope>
</reference>
<organism evidence="1 2">
    <name type="scientific">Citrus sinensis</name>
    <name type="common">Sweet orange</name>
    <name type="synonym">Citrus aurantium var. sinensis</name>
    <dbReference type="NCBI Taxonomy" id="2711"/>
    <lineage>
        <taxon>Eukaryota</taxon>
        <taxon>Viridiplantae</taxon>
        <taxon>Streptophyta</taxon>
        <taxon>Embryophyta</taxon>
        <taxon>Tracheophyta</taxon>
        <taxon>Spermatophyta</taxon>
        <taxon>Magnoliopsida</taxon>
        <taxon>eudicotyledons</taxon>
        <taxon>Gunneridae</taxon>
        <taxon>Pentapetalae</taxon>
        <taxon>rosids</taxon>
        <taxon>malvids</taxon>
        <taxon>Sapindales</taxon>
        <taxon>Rutaceae</taxon>
        <taxon>Aurantioideae</taxon>
        <taxon>Citrus</taxon>
    </lineage>
</organism>
<accession>A0A067FV70</accession>
<gene>
    <name evidence="1" type="ORF">CISIN_1g0402291mg</name>
</gene>
<protein>
    <submittedName>
        <fullName evidence="1">Uncharacterized protein</fullName>
    </submittedName>
</protein>